<sequence>MPSTVNVTGLSVDDHFAKALGETWLKLQSETKEKEANTDSQPGSPLPSSAQRQGLLLT</sequence>
<dbReference type="OrthoDB" id="10040691at2759"/>
<evidence type="ECO:0000313" key="3">
    <source>
        <dbReference type="Proteomes" id="UP000000305"/>
    </source>
</evidence>
<evidence type="ECO:0000256" key="1">
    <source>
        <dbReference type="SAM" id="MobiDB-lite"/>
    </source>
</evidence>
<dbReference type="PANTHER" id="PTHR17604:SF7">
    <property type="entry name" value="TONDU-DOMAIN-CONTAINING GROWTH INHIBITOR, ISOFORM A"/>
    <property type="match status" value="1"/>
</dbReference>
<dbReference type="PANTHER" id="PTHR17604">
    <property type="entry name" value="TRANSCRIPTION COFACTOR VESTIGIAL-LIKE PROTEIN 4"/>
    <property type="match status" value="1"/>
</dbReference>
<dbReference type="Proteomes" id="UP000000305">
    <property type="component" value="Unassembled WGS sequence"/>
</dbReference>
<dbReference type="AlphaFoldDB" id="E9GCU0"/>
<feature type="region of interest" description="Disordered" evidence="1">
    <location>
        <begin position="28"/>
        <end position="58"/>
    </location>
</feature>
<dbReference type="SMART" id="SM00711">
    <property type="entry name" value="TDU"/>
    <property type="match status" value="1"/>
</dbReference>
<dbReference type="KEGG" id="dpx:DAPPUDRAFT_316406"/>
<dbReference type="GO" id="GO:0006355">
    <property type="term" value="P:regulation of DNA-templated transcription"/>
    <property type="evidence" value="ECO:0007669"/>
    <property type="project" value="InterPro"/>
</dbReference>
<dbReference type="HOGENOM" id="CLU_2981158_0_0_1"/>
<reference evidence="2 3" key="1">
    <citation type="journal article" date="2011" name="Science">
        <title>The ecoresponsive genome of Daphnia pulex.</title>
        <authorList>
            <person name="Colbourne J.K."/>
            <person name="Pfrender M.E."/>
            <person name="Gilbert D."/>
            <person name="Thomas W.K."/>
            <person name="Tucker A."/>
            <person name="Oakley T.H."/>
            <person name="Tokishita S."/>
            <person name="Aerts A."/>
            <person name="Arnold G.J."/>
            <person name="Basu M.K."/>
            <person name="Bauer D.J."/>
            <person name="Caceres C.E."/>
            <person name="Carmel L."/>
            <person name="Casola C."/>
            <person name="Choi J.H."/>
            <person name="Detter J.C."/>
            <person name="Dong Q."/>
            <person name="Dusheyko S."/>
            <person name="Eads B.D."/>
            <person name="Frohlich T."/>
            <person name="Geiler-Samerotte K.A."/>
            <person name="Gerlach D."/>
            <person name="Hatcher P."/>
            <person name="Jogdeo S."/>
            <person name="Krijgsveld J."/>
            <person name="Kriventseva E.V."/>
            <person name="Kultz D."/>
            <person name="Laforsch C."/>
            <person name="Lindquist E."/>
            <person name="Lopez J."/>
            <person name="Manak J.R."/>
            <person name="Muller J."/>
            <person name="Pangilinan J."/>
            <person name="Patwardhan R.P."/>
            <person name="Pitluck S."/>
            <person name="Pritham E.J."/>
            <person name="Rechtsteiner A."/>
            <person name="Rho M."/>
            <person name="Rogozin I.B."/>
            <person name="Sakarya O."/>
            <person name="Salamov A."/>
            <person name="Schaack S."/>
            <person name="Shapiro H."/>
            <person name="Shiga Y."/>
            <person name="Skalitzky C."/>
            <person name="Smith Z."/>
            <person name="Souvorov A."/>
            <person name="Sung W."/>
            <person name="Tang Z."/>
            <person name="Tsuchiya D."/>
            <person name="Tu H."/>
            <person name="Vos H."/>
            <person name="Wang M."/>
            <person name="Wolf Y.I."/>
            <person name="Yamagata H."/>
            <person name="Yamada T."/>
            <person name="Ye Y."/>
            <person name="Shaw J.R."/>
            <person name="Andrews J."/>
            <person name="Crease T.J."/>
            <person name="Tang H."/>
            <person name="Lucas S.M."/>
            <person name="Robertson H.M."/>
            <person name="Bork P."/>
            <person name="Koonin E.V."/>
            <person name="Zdobnov E.M."/>
            <person name="Grigoriev I.V."/>
            <person name="Lynch M."/>
            <person name="Boore J.L."/>
        </authorList>
    </citation>
    <scope>NUCLEOTIDE SEQUENCE [LARGE SCALE GENOMIC DNA]</scope>
</reference>
<dbReference type="InParanoid" id="E9GCU0"/>
<gene>
    <name evidence="2" type="ORF">DAPPUDRAFT_316406</name>
</gene>
<evidence type="ECO:0000313" key="2">
    <source>
        <dbReference type="EMBL" id="EFX82805.1"/>
    </source>
</evidence>
<organism evidence="2 3">
    <name type="scientific">Daphnia pulex</name>
    <name type="common">Water flea</name>
    <dbReference type="NCBI Taxonomy" id="6669"/>
    <lineage>
        <taxon>Eukaryota</taxon>
        <taxon>Metazoa</taxon>
        <taxon>Ecdysozoa</taxon>
        <taxon>Arthropoda</taxon>
        <taxon>Crustacea</taxon>
        <taxon>Branchiopoda</taxon>
        <taxon>Diplostraca</taxon>
        <taxon>Cladocera</taxon>
        <taxon>Anomopoda</taxon>
        <taxon>Daphniidae</taxon>
        <taxon>Daphnia</taxon>
    </lineage>
</organism>
<name>E9GCU0_DAPPU</name>
<feature type="compositionally biased region" description="Polar residues" evidence="1">
    <location>
        <begin position="38"/>
        <end position="52"/>
    </location>
</feature>
<dbReference type="InterPro" id="IPR028184">
    <property type="entry name" value="VGLL4"/>
</dbReference>
<keyword evidence="3" id="KW-1185">Reference proteome</keyword>
<evidence type="ECO:0008006" key="4">
    <source>
        <dbReference type="Google" id="ProtNLM"/>
    </source>
</evidence>
<proteinExistence type="predicted"/>
<dbReference type="EMBL" id="GL732539">
    <property type="protein sequence ID" value="EFX82805.1"/>
    <property type="molecule type" value="Genomic_DNA"/>
</dbReference>
<accession>E9GCU0</accession>
<protein>
    <recommendedName>
        <fullName evidence="4">Transcription cofactor vestigial-like protein 4</fullName>
    </recommendedName>
</protein>
<dbReference type="InterPro" id="IPR006627">
    <property type="entry name" value="TDU_repeat"/>
</dbReference>